<evidence type="ECO:0000313" key="2">
    <source>
        <dbReference type="EMBL" id="KAG5414399.1"/>
    </source>
</evidence>
<evidence type="ECO:0000256" key="1">
    <source>
        <dbReference type="SAM" id="SignalP"/>
    </source>
</evidence>
<evidence type="ECO:0000313" key="3">
    <source>
        <dbReference type="Proteomes" id="UP000823674"/>
    </source>
</evidence>
<feature type="chain" id="PRO_5046341873" description="MADS-box domain-containing protein" evidence="1">
    <location>
        <begin position="17"/>
        <end position="157"/>
    </location>
</feature>
<protein>
    <recommendedName>
        <fullName evidence="4">MADS-box domain-containing protein</fullName>
    </recommendedName>
</protein>
<keyword evidence="3" id="KW-1185">Reference proteome</keyword>
<accession>A0ABQ7NUA3</accession>
<organism evidence="2 3">
    <name type="scientific">Brassica rapa subsp. trilocularis</name>
    <dbReference type="NCBI Taxonomy" id="1813537"/>
    <lineage>
        <taxon>Eukaryota</taxon>
        <taxon>Viridiplantae</taxon>
        <taxon>Streptophyta</taxon>
        <taxon>Embryophyta</taxon>
        <taxon>Tracheophyta</taxon>
        <taxon>Spermatophyta</taxon>
        <taxon>Magnoliopsida</taxon>
        <taxon>eudicotyledons</taxon>
        <taxon>Gunneridae</taxon>
        <taxon>Pentapetalae</taxon>
        <taxon>rosids</taxon>
        <taxon>malvids</taxon>
        <taxon>Brassicales</taxon>
        <taxon>Brassicaceae</taxon>
        <taxon>Brassiceae</taxon>
        <taxon>Brassica</taxon>
    </lineage>
</organism>
<dbReference type="Proteomes" id="UP000823674">
    <property type="component" value="Chromosome A01"/>
</dbReference>
<feature type="signal peptide" evidence="1">
    <location>
        <begin position="1"/>
        <end position="16"/>
    </location>
</feature>
<evidence type="ECO:0008006" key="4">
    <source>
        <dbReference type="Google" id="ProtNLM"/>
    </source>
</evidence>
<sequence>MLDSFVILVINVAIVAAPVTLQGRSRRPTVGYTKVDCVARQKRRNMSKRMNKAFIESKRTEKVLLAKCGSLDKIKEKTSEEGCNSVRVSFHIDQEALIMEPEEEVVHGTNIKQQVQCAFDVDKEGPVVKMMTHEVSQILNRSGSSGSLTAAQIMMQY</sequence>
<name>A0ABQ7NUA3_BRACM</name>
<keyword evidence="1" id="KW-0732">Signal</keyword>
<gene>
    <name evidence="2" type="primary">A01p023340.1_BraROA</name>
    <name evidence="2" type="ORF">IGI04_001966</name>
</gene>
<comment type="caution">
    <text evidence="2">The sequence shown here is derived from an EMBL/GenBank/DDBJ whole genome shotgun (WGS) entry which is preliminary data.</text>
</comment>
<proteinExistence type="predicted"/>
<dbReference type="EMBL" id="JADBGQ010000001">
    <property type="protein sequence ID" value="KAG5414399.1"/>
    <property type="molecule type" value="Genomic_DNA"/>
</dbReference>
<dbReference type="Pfam" id="PF05856">
    <property type="entry name" value="ARPC4"/>
    <property type="match status" value="1"/>
</dbReference>
<dbReference type="InterPro" id="IPR008384">
    <property type="entry name" value="ARPC4"/>
</dbReference>
<reference evidence="2 3" key="1">
    <citation type="submission" date="2021-03" db="EMBL/GenBank/DDBJ databases">
        <authorList>
            <person name="King G.J."/>
            <person name="Bancroft I."/>
            <person name="Baten A."/>
            <person name="Bloomfield J."/>
            <person name="Borpatragohain P."/>
            <person name="He Z."/>
            <person name="Irish N."/>
            <person name="Irwin J."/>
            <person name="Liu K."/>
            <person name="Mauleon R.P."/>
            <person name="Moore J."/>
            <person name="Morris R."/>
            <person name="Ostergaard L."/>
            <person name="Wang B."/>
            <person name="Wells R."/>
        </authorList>
    </citation>
    <scope>NUCLEOTIDE SEQUENCE [LARGE SCALE GENOMIC DNA]</scope>
    <source>
        <strain evidence="2">R-o-18</strain>
        <tissue evidence="2">Leaf</tissue>
    </source>
</reference>